<dbReference type="EC" id="1.3.1.85" evidence="8"/>
<evidence type="ECO:0000256" key="5">
    <source>
        <dbReference type="ARBA" id="ARBA00022884"/>
    </source>
</evidence>
<feature type="domain" description="Enoyl reductase (ER)" evidence="7">
    <location>
        <begin position="37"/>
        <end position="405"/>
    </location>
</feature>
<dbReference type="Gene3D" id="3.40.50.720">
    <property type="entry name" value="NAD(P)-binding Rossmann-like Domain"/>
    <property type="match status" value="1"/>
</dbReference>
<dbReference type="InterPro" id="IPR010085">
    <property type="entry name" value="Crot_CoA_red"/>
</dbReference>
<reference evidence="8 9" key="1">
    <citation type="submission" date="2021-03" db="EMBL/GenBank/DDBJ databases">
        <title>Sequencing the genomes of 1000 actinobacteria strains.</title>
        <authorList>
            <person name="Klenk H.-P."/>
        </authorList>
    </citation>
    <scope>NUCLEOTIDE SEQUENCE [LARGE SCALE GENOMIC DNA]</scope>
    <source>
        <strain evidence="8 9">DSM 40843</strain>
    </source>
</reference>
<keyword evidence="5" id="KW-0694">RNA-binding</keyword>
<evidence type="ECO:0000256" key="6">
    <source>
        <dbReference type="ARBA" id="ARBA00022990"/>
    </source>
</evidence>
<dbReference type="InterPro" id="IPR013154">
    <property type="entry name" value="ADH-like_N"/>
</dbReference>
<dbReference type="Proteomes" id="UP001519311">
    <property type="component" value="Unassembled WGS sequence"/>
</dbReference>
<organism evidence="8 9">
    <name type="scientific">Streptomyces clavifer</name>
    <dbReference type="NCBI Taxonomy" id="68188"/>
    <lineage>
        <taxon>Bacteria</taxon>
        <taxon>Bacillati</taxon>
        <taxon>Actinomycetota</taxon>
        <taxon>Actinomycetes</taxon>
        <taxon>Kitasatosporales</taxon>
        <taxon>Streptomycetaceae</taxon>
        <taxon>Streptomyces</taxon>
    </lineage>
</organism>
<evidence type="ECO:0000256" key="3">
    <source>
        <dbReference type="ARBA" id="ARBA00022490"/>
    </source>
</evidence>
<name>A0ABS4VFY1_9ACTN</name>
<dbReference type="Gene3D" id="3.90.180.10">
    <property type="entry name" value="Medium-chain alcohol dehydrogenases, catalytic domain"/>
    <property type="match status" value="2"/>
</dbReference>
<dbReference type="SUPFAM" id="SSF51735">
    <property type="entry name" value="NAD(P)-binding Rossmann-fold domains"/>
    <property type="match status" value="1"/>
</dbReference>
<sequence length="411" mass="45261">MTVTAPQDLYELGDAPELGTVPKRMHASLIRRERYGRPVDAFRTEVVDVPPVGRGQVLVKVMAAGINYNNVWAATGQPIDVIAARQKAGATEDFHIGGSDLSGVVWAVGEEVRDVRLGDEVVVLACRWDETAEDIRLGAEPVFSSTQRVWGYEENYGSFAQFAVVDEYMCHPKPARLSWAESACYMATAATAYRQLFGWEPHVVRPGDPVLIWGGAGGLGSIAIQLVRHVGGIPVAVVSSEERGEFCVKLGARGWIDRREFDHWGRMPDTADEAAMARWLTGARAFGRRFWEVLGERRAPRIVLEHSGADTVPTSMYLCANGGMVVICGGTTGYNGDVDLRFLWMRQKRLQGSHVASTREAREVTRLIDQGYVDPCLSRTFGFEEIGLAHQLIHDNRHPAGNMAVLVNARA</sequence>
<evidence type="ECO:0000256" key="2">
    <source>
        <dbReference type="ARBA" id="ARBA00011881"/>
    </source>
</evidence>
<evidence type="ECO:0000313" key="8">
    <source>
        <dbReference type="EMBL" id="MBP2362711.1"/>
    </source>
</evidence>
<evidence type="ECO:0000256" key="4">
    <source>
        <dbReference type="ARBA" id="ARBA00022857"/>
    </source>
</evidence>
<comment type="caution">
    <text evidence="8">The sequence shown here is derived from an EMBL/GenBank/DDBJ whole genome shotgun (WGS) entry which is preliminary data.</text>
</comment>
<dbReference type="InterPro" id="IPR020843">
    <property type="entry name" value="ER"/>
</dbReference>
<dbReference type="GO" id="GO:0016491">
    <property type="term" value="F:oxidoreductase activity"/>
    <property type="evidence" value="ECO:0007669"/>
    <property type="project" value="UniProtKB-KW"/>
</dbReference>
<protein>
    <submittedName>
        <fullName evidence="8">Crotonyl-CoA carboxylase/reductase</fullName>
        <ecNumber evidence="8">1.3.1.85</ecNumber>
    </submittedName>
</protein>
<evidence type="ECO:0000256" key="1">
    <source>
        <dbReference type="ARBA" id="ARBA00004496"/>
    </source>
</evidence>
<dbReference type="PROSITE" id="PS01162">
    <property type="entry name" value="QOR_ZETA_CRYSTAL"/>
    <property type="match status" value="1"/>
</dbReference>
<evidence type="ECO:0000259" key="7">
    <source>
        <dbReference type="SMART" id="SM00829"/>
    </source>
</evidence>
<dbReference type="CDD" id="cd08246">
    <property type="entry name" value="crotonyl_coA_red"/>
    <property type="match status" value="1"/>
</dbReference>
<keyword evidence="8" id="KW-0560">Oxidoreductase</keyword>
<comment type="subcellular location">
    <subcellularLocation>
        <location evidence="1">Cytoplasm</location>
    </subcellularLocation>
</comment>
<comment type="subunit">
    <text evidence="2">Homotetramer.</text>
</comment>
<accession>A0ABS4VFY1</accession>
<dbReference type="PANTHER" id="PTHR44154">
    <property type="entry name" value="QUINONE OXIDOREDUCTASE"/>
    <property type="match status" value="1"/>
</dbReference>
<keyword evidence="4" id="KW-0521">NADP</keyword>
<dbReference type="InterPro" id="IPR011032">
    <property type="entry name" value="GroES-like_sf"/>
</dbReference>
<evidence type="ECO:0000313" key="9">
    <source>
        <dbReference type="Proteomes" id="UP001519311"/>
    </source>
</evidence>
<dbReference type="SMART" id="SM00829">
    <property type="entry name" value="PKS_ER"/>
    <property type="match status" value="1"/>
</dbReference>
<dbReference type="SUPFAM" id="SSF50129">
    <property type="entry name" value="GroES-like"/>
    <property type="match status" value="1"/>
</dbReference>
<proteinExistence type="predicted"/>
<keyword evidence="3" id="KW-0963">Cytoplasm</keyword>
<keyword evidence="6" id="KW-0007">Acetylation</keyword>
<dbReference type="InterPro" id="IPR013149">
    <property type="entry name" value="ADH-like_C"/>
</dbReference>
<dbReference type="InterPro" id="IPR051603">
    <property type="entry name" value="Zinc-ADH_QOR/CCCR"/>
</dbReference>
<dbReference type="InterPro" id="IPR002364">
    <property type="entry name" value="Quin_OxRdtase/zeta-crystal_CS"/>
</dbReference>
<dbReference type="InterPro" id="IPR036291">
    <property type="entry name" value="NAD(P)-bd_dom_sf"/>
</dbReference>
<dbReference type="NCBIfam" id="TIGR01751">
    <property type="entry name" value="crot-CoA-red"/>
    <property type="match status" value="1"/>
</dbReference>
<dbReference type="Pfam" id="PF00107">
    <property type="entry name" value="ADH_zinc_N"/>
    <property type="match status" value="1"/>
</dbReference>
<dbReference type="Pfam" id="PF08240">
    <property type="entry name" value="ADH_N"/>
    <property type="match status" value="1"/>
</dbReference>
<keyword evidence="9" id="KW-1185">Reference proteome</keyword>
<gene>
    <name evidence="8" type="ORF">JOF59_005111</name>
</gene>
<dbReference type="EMBL" id="JAGINS010000001">
    <property type="protein sequence ID" value="MBP2362711.1"/>
    <property type="molecule type" value="Genomic_DNA"/>
</dbReference>
<dbReference type="PANTHER" id="PTHR44154:SF1">
    <property type="entry name" value="QUINONE OXIDOREDUCTASE"/>
    <property type="match status" value="1"/>
</dbReference>